<feature type="region of interest" description="Disordered" evidence="3">
    <location>
        <begin position="981"/>
        <end position="1002"/>
    </location>
</feature>
<dbReference type="InterPro" id="IPR050987">
    <property type="entry name" value="AtrR-like"/>
</dbReference>
<dbReference type="OrthoDB" id="4456959at2759"/>
<dbReference type="InterPro" id="IPR007219">
    <property type="entry name" value="XnlR_reg_dom"/>
</dbReference>
<accession>A0A167XN87</accession>
<feature type="compositionally biased region" description="Polar residues" evidence="3">
    <location>
        <begin position="195"/>
        <end position="206"/>
    </location>
</feature>
<keyword evidence="6" id="KW-1185">Reference proteome</keyword>
<dbReference type="GO" id="GO:0003677">
    <property type="term" value="F:DNA binding"/>
    <property type="evidence" value="ECO:0007669"/>
    <property type="project" value="InterPro"/>
</dbReference>
<keyword evidence="2" id="KW-0539">Nucleus</keyword>
<dbReference type="EMBL" id="AZGY01000022">
    <property type="protein sequence ID" value="KZZ90278.1"/>
    <property type="molecule type" value="Genomic_DNA"/>
</dbReference>
<dbReference type="STRING" id="1081109.A0A167XN87"/>
<reference evidence="5 6" key="1">
    <citation type="journal article" date="2016" name="Genome Biol. Evol.">
        <title>Divergent and convergent evolution of fungal pathogenicity.</title>
        <authorList>
            <person name="Shang Y."/>
            <person name="Xiao G."/>
            <person name="Zheng P."/>
            <person name="Cen K."/>
            <person name="Zhan S."/>
            <person name="Wang C."/>
        </authorList>
    </citation>
    <scope>NUCLEOTIDE SEQUENCE [LARGE SCALE GENOMIC DNA]</scope>
    <source>
        <strain evidence="5 6">RCEF 2490</strain>
    </source>
</reference>
<feature type="region of interest" description="Disordered" evidence="3">
    <location>
        <begin position="119"/>
        <end position="143"/>
    </location>
</feature>
<feature type="compositionally biased region" description="Low complexity" evidence="3">
    <location>
        <begin position="27"/>
        <end position="38"/>
    </location>
</feature>
<dbReference type="CDD" id="cd00067">
    <property type="entry name" value="GAL4"/>
    <property type="match status" value="1"/>
</dbReference>
<dbReference type="PANTHER" id="PTHR46910">
    <property type="entry name" value="TRANSCRIPTION FACTOR PDR1"/>
    <property type="match status" value="1"/>
</dbReference>
<dbReference type="GO" id="GO:0006351">
    <property type="term" value="P:DNA-templated transcription"/>
    <property type="evidence" value="ECO:0007669"/>
    <property type="project" value="InterPro"/>
</dbReference>
<organism evidence="5 6">
    <name type="scientific">Moelleriella libera RCEF 2490</name>
    <dbReference type="NCBI Taxonomy" id="1081109"/>
    <lineage>
        <taxon>Eukaryota</taxon>
        <taxon>Fungi</taxon>
        <taxon>Dikarya</taxon>
        <taxon>Ascomycota</taxon>
        <taxon>Pezizomycotina</taxon>
        <taxon>Sordariomycetes</taxon>
        <taxon>Hypocreomycetidae</taxon>
        <taxon>Hypocreales</taxon>
        <taxon>Clavicipitaceae</taxon>
        <taxon>Moelleriella</taxon>
    </lineage>
</organism>
<name>A0A167XN87_9HYPO</name>
<feature type="region of interest" description="Disordered" evidence="3">
    <location>
        <begin position="341"/>
        <end position="362"/>
    </location>
</feature>
<evidence type="ECO:0000259" key="4">
    <source>
        <dbReference type="PROSITE" id="PS50048"/>
    </source>
</evidence>
<dbReference type="GO" id="GO:0000981">
    <property type="term" value="F:DNA-binding transcription factor activity, RNA polymerase II-specific"/>
    <property type="evidence" value="ECO:0007669"/>
    <property type="project" value="InterPro"/>
</dbReference>
<proteinExistence type="predicted"/>
<sequence>MNSTLGQLQIQIPQLPRPDESTDYPPSSGSISASTTSNRPDHSPRPSPRSDFCFTWTSAAEQVVAFAPHYRSSSSPSSSPGNPYSYSSQLCQVVGPSTGTSRTPRTLAVAAAVATGPASAATATGTSPPPPPPPPRSPCLLPAAPISGLAPSIPAQISVNATTFRQFPSSTSGLKFGTAGTPTASRASASLSASPTGVSPGTTNSIVKMPARPGKRSADGGAPSDDDASVAGNGKAKLARSDRGLEDFSSVVKHRLQSYSRTGQACDRCKVRKIRCDALPEGCSHCINLNLECYVTDRVTGRTERRGYLQQLERERKSMLSHIRDLEHLCTERGVVVKSWQPDNRSSQSPLRAAVDDSADSRLSMDSTESWSRYRSLWIKETAVFGPTNKASASSVPRGEWQTRPDQAHWGVNGDAQPLSSLKGTTLTLLGATIETTAFDAPDVDEPPTDVDPSMPLYNKSVQSFLRSTMGVNPVPPVDLPSRADAFMYAEWYFISVAPFMPILHKPTFLGLLTRVYDEPGFKPSIPQQVQIHMVLANILFQFGVRNSQTIEQRNNFNDLSNKHYHFALSKMYDIFSSPKFEAFQGLVLLATHTRGFPKPGCGSIVACMTLHRALELNLHRNAKRPGEPTDLQNELRKRAWWCTLAIVVAISGKRGNHVPISVQDFDVDYPEPIADELLSEEGVDTSRTLPCPYELAICGFKLVPTLMEMYAHVCSLRRDPSNYKSVLSALEAQLELWEAELPDSMRLSAPRGQDHEMIGPLYIRTYALEFRLQIRHPSLAMTTDRDMIAENTNICKQAAREYLEAVESLSKMKALDTTWYQMTVYCVSILSLLVPQWQRRYEVTHEDFVQLESEMDRWMNIVKEMSTLLGCGNGMNHQIRSLIDRTLNWIKHDMDQKELERASHDAIRIKQEKPHLIPSSVPQPLPERHPANQTIPFTITSRQPPISPISPISPIDGGDPLKTFYHTNCASSSHDAYSPIPYAEQPAASGSNSSASYQHQQPSLYNASTATTDHQVAFGPSDAMANYGPSIGHQSPDVMWRNTWSNWTAAIADSQARYSANALMTLGNSGGGRSSMVAPIIADNGVTGTPGGELPLMPQSTPWPLVIFDQPHD</sequence>
<dbReference type="PROSITE" id="PS50048">
    <property type="entry name" value="ZN2_CY6_FUNGAL_2"/>
    <property type="match status" value="1"/>
</dbReference>
<feature type="compositionally biased region" description="Polar residues" evidence="3">
    <location>
        <begin position="341"/>
        <end position="350"/>
    </location>
</feature>
<evidence type="ECO:0000256" key="1">
    <source>
        <dbReference type="ARBA" id="ARBA00022723"/>
    </source>
</evidence>
<feature type="region of interest" description="Disordered" evidence="3">
    <location>
        <begin position="168"/>
        <end position="241"/>
    </location>
</feature>
<dbReference type="AlphaFoldDB" id="A0A167XN87"/>
<dbReference type="SMART" id="SM00066">
    <property type="entry name" value="GAL4"/>
    <property type="match status" value="1"/>
</dbReference>
<feature type="region of interest" description="Disordered" evidence="3">
    <location>
        <begin position="1"/>
        <end position="52"/>
    </location>
</feature>
<evidence type="ECO:0000313" key="6">
    <source>
        <dbReference type="Proteomes" id="UP000078544"/>
    </source>
</evidence>
<dbReference type="Gene3D" id="4.10.240.10">
    <property type="entry name" value="Zn(2)-C6 fungal-type DNA-binding domain"/>
    <property type="match status" value="1"/>
</dbReference>
<comment type="caution">
    <text evidence="5">The sequence shown here is derived from an EMBL/GenBank/DDBJ whole genome shotgun (WGS) entry which is preliminary data.</text>
</comment>
<dbReference type="Proteomes" id="UP000078544">
    <property type="component" value="Unassembled WGS sequence"/>
</dbReference>
<protein>
    <submittedName>
        <fullName evidence="5">Transcription factor</fullName>
    </submittedName>
</protein>
<keyword evidence="1" id="KW-0479">Metal-binding</keyword>
<feature type="compositionally biased region" description="Low complexity" evidence="3">
    <location>
        <begin position="184"/>
        <end position="194"/>
    </location>
</feature>
<dbReference type="InterPro" id="IPR036864">
    <property type="entry name" value="Zn2-C6_fun-type_DNA-bd_sf"/>
</dbReference>
<evidence type="ECO:0000313" key="5">
    <source>
        <dbReference type="EMBL" id="KZZ90278.1"/>
    </source>
</evidence>
<dbReference type="PROSITE" id="PS00463">
    <property type="entry name" value="ZN2_CY6_FUNGAL_1"/>
    <property type="match status" value="1"/>
</dbReference>
<dbReference type="CDD" id="cd12148">
    <property type="entry name" value="fungal_TF_MHR"/>
    <property type="match status" value="1"/>
</dbReference>
<dbReference type="PANTHER" id="PTHR46910:SF4">
    <property type="entry name" value="ZN(2)-C6 FUNGAL-TYPE DOMAIN-CONTAINING PROTEIN"/>
    <property type="match status" value="1"/>
</dbReference>
<feature type="domain" description="Zn(2)-C6 fungal-type" evidence="4">
    <location>
        <begin position="265"/>
        <end position="295"/>
    </location>
</feature>
<evidence type="ECO:0000256" key="2">
    <source>
        <dbReference type="ARBA" id="ARBA00023242"/>
    </source>
</evidence>
<dbReference type="GO" id="GO:0008270">
    <property type="term" value="F:zinc ion binding"/>
    <property type="evidence" value="ECO:0007669"/>
    <property type="project" value="InterPro"/>
</dbReference>
<dbReference type="Pfam" id="PF04082">
    <property type="entry name" value="Fungal_trans"/>
    <property type="match status" value="1"/>
</dbReference>
<feature type="compositionally biased region" description="Pro residues" evidence="3">
    <location>
        <begin position="127"/>
        <end position="137"/>
    </location>
</feature>
<dbReference type="SUPFAM" id="SSF57701">
    <property type="entry name" value="Zn2/Cys6 DNA-binding domain"/>
    <property type="match status" value="1"/>
</dbReference>
<feature type="compositionally biased region" description="Polar residues" evidence="3">
    <location>
        <begin position="989"/>
        <end position="1002"/>
    </location>
</feature>
<gene>
    <name evidence="5" type="ORF">AAL_07379</name>
</gene>
<dbReference type="InterPro" id="IPR001138">
    <property type="entry name" value="Zn2Cys6_DnaBD"/>
</dbReference>
<evidence type="ECO:0000256" key="3">
    <source>
        <dbReference type="SAM" id="MobiDB-lite"/>
    </source>
</evidence>
<dbReference type="Pfam" id="PF00172">
    <property type="entry name" value="Zn_clus"/>
    <property type="match status" value="1"/>
</dbReference>